<sequence length="109" mass="12160">MDMMRSSAGGREPHAPLDGALDRSRGQGDPKEWAPPTDLVIEVEHVQHQLYSVGTAKRPPRFVATFVLHDTQARMLSFMEDMSHEGTLPNTSDGPRIRDDTYISNQVEA</sequence>
<evidence type="ECO:0000313" key="3">
    <source>
        <dbReference type="Proteomes" id="UP001311915"/>
    </source>
</evidence>
<feature type="region of interest" description="Disordered" evidence="1">
    <location>
        <begin position="1"/>
        <end position="36"/>
    </location>
</feature>
<feature type="compositionally biased region" description="Basic and acidic residues" evidence="1">
    <location>
        <begin position="11"/>
        <end position="32"/>
    </location>
</feature>
<dbReference type="Proteomes" id="UP001311915">
    <property type="component" value="Unassembled WGS sequence"/>
</dbReference>
<comment type="caution">
    <text evidence="2">The sequence shown here is derived from an EMBL/GenBank/DDBJ whole genome shotgun (WGS) entry which is preliminary data.</text>
</comment>
<reference evidence="2 3" key="1">
    <citation type="submission" date="2023-10" db="EMBL/GenBank/DDBJ databases">
        <title>Genome-Wide Identification Analysis in wild type Solanum Pinnatisectum Reveals Some Genes Defensing Phytophthora Infestans.</title>
        <authorList>
            <person name="Sun C."/>
        </authorList>
    </citation>
    <scope>NUCLEOTIDE SEQUENCE [LARGE SCALE GENOMIC DNA]</scope>
    <source>
        <strain evidence="2">LQN</strain>
        <tissue evidence="2">Leaf</tissue>
    </source>
</reference>
<dbReference type="EMBL" id="JAWPEI010000001">
    <property type="protein sequence ID" value="KAK4737493.1"/>
    <property type="molecule type" value="Genomic_DNA"/>
</dbReference>
<feature type="region of interest" description="Disordered" evidence="1">
    <location>
        <begin position="84"/>
        <end position="109"/>
    </location>
</feature>
<organism evidence="2 3">
    <name type="scientific">Solanum pinnatisectum</name>
    <name type="common">tansyleaf nightshade</name>
    <dbReference type="NCBI Taxonomy" id="50273"/>
    <lineage>
        <taxon>Eukaryota</taxon>
        <taxon>Viridiplantae</taxon>
        <taxon>Streptophyta</taxon>
        <taxon>Embryophyta</taxon>
        <taxon>Tracheophyta</taxon>
        <taxon>Spermatophyta</taxon>
        <taxon>Magnoliopsida</taxon>
        <taxon>eudicotyledons</taxon>
        <taxon>Gunneridae</taxon>
        <taxon>Pentapetalae</taxon>
        <taxon>asterids</taxon>
        <taxon>lamiids</taxon>
        <taxon>Solanales</taxon>
        <taxon>Solanaceae</taxon>
        <taxon>Solanoideae</taxon>
        <taxon>Solaneae</taxon>
        <taxon>Solanum</taxon>
    </lineage>
</organism>
<protein>
    <submittedName>
        <fullName evidence="2">Uncharacterized protein</fullName>
    </submittedName>
</protein>
<dbReference type="AlphaFoldDB" id="A0AAV9MI33"/>
<keyword evidence="3" id="KW-1185">Reference proteome</keyword>
<name>A0AAV9MI33_9SOLN</name>
<evidence type="ECO:0000313" key="2">
    <source>
        <dbReference type="EMBL" id="KAK4737493.1"/>
    </source>
</evidence>
<proteinExistence type="predicted"/>
<accession>A0AAV9MI33</accession>
<evidence type="ECO:0000256" key="1">
    <source>
        <dbReference type="SAM" id="MobiDB-lite"/>
    </source>
</evidence>
<gene>
    <name evidence="2" type="ORF">R3W88_001190</name>
</gene>